<evidence type="ECO:0000256" key="1">
    <source>
        <dbReference type="SAM" id="Phobius"/>
    </source>
</evidence>
<keyword evidence="1" id="KW-0812">Transmembrane</keyword>
<organism evidence="2 3">
    <name type="scientific">Durusdinium trenchii</name>
    <dbReference type="NCBI Taxonomy" id="1381693"/>
    <lineage>
        <taxon>Eukaryota</taxon>
        <taxon>Sar</taxon>
        <taxon>Alveolata</taxon>
        <taxon>Dinophyceae</taxon>
        <taxon>Suessiales</taxon>
        <taxon>Symbiodiniaceae</taxon>
        <taxon>Durusdinium</taxon>
    </lineage>
</organism>
<dbReference type="Proteomes" id="UP001642464">
    <property type="component" value="Unassembled WGS sequence"/>
</dbReference>
<evidence type="ECO:0000313" key="3">
    <source>
        <dbReference type="Proteomes" id="UP001642464"/>
    </source>
</evidence>
<proteinExistence type="predicted"/>
<keyword evidence="1" id="KW-1133">Transmembrane helix</keyword>
<keyword evidence="1" id="KW-0472">Membrane</keyword>
<evidence type="ECO:0000313" key="2">
    <source>
        <dbReference type="EMBL" id="CAK9092599.1"/>
    </source>
</evidence>
<protein>
    <submittedName>
        <fullName evidence="2">Uncharacterized protein</fullName>
    </submittedName>
</protein>
<keyword evidence="3" id="KW-1185">Reference proteome</keyword>
<reference evidence="2 3" key="1">
    <citation type="submission" date="2024-02" db="EMBL/GenBank/DDBJ databases">
        <authorList>
            <person name="Chen Y."/>
            <person name="Shah S."/>
            <person name="Dougan E. K."/>
            <person name="Thang M."/>
            <person name="Chan C."/>
        </authorList>
    </citation>
    <scope>NUCLEOTIDE SEQUENCE [LARGE SCALE GENOMIC DNA]</scope>
</reference>
<accession>A0ABP0QXC0</accession>
<feature type="transmembrane region" description="Helical" evidence="1">
    <location>
        <begin position="73"/>
        <end position="90"/>
    </location>
</feature>
<dbReference type="EMBL" id="CAXAMM010040340">
    <property type="protein sequence ID" value="CAK9092599.1"/>
    <property type="molecule type" value="Genomic_DNA"/>
</dbReference>
<comment type="caution">
    <text evidence="2">The sequence shown here is derived from an EMBL/GenBank/DDBJ whole genome shotgun (WGS) entry which is preliminary data.</text>
</comment>
<sequence>MTNWVTILTQVQAPKVFVAIVLLLSWNDAVSFDRGFQFLEVFSGQGNVSKKMHRLGYSVASIDFDYSNKHMDFLNVSGFLLAIYVLMNMAPRGLTLWAPVCGSWGLPCRHTSGRSIINIAGNTCYQFVRDGNLMISRLTLGLLLVTALNLFWLLEQPSQSLLQHHKRYEWFCNRVAWVFQTHFWLMHHGSKSAKRTVFYGNLSTMNHLDKGVLSKKEKELKTKVSTTRSYRDQNGVKRFVGKKEELKSTQSYPERLGDSIHELYVEELRREPRGDLRVNKTPKPGKSQLALFQELELGDVWQDADLLPVFQLKRRGSQHCELNYESAVVMREMLVWCQSLKACRSKLRELMLQNGCDFSLVEVQLQRWSQSTMGQKRSVSRGDFVVPRNESKRSLEGGGEDGSDSDLADELLAGFECGAATAEQTARLAAVANMKLRKRGIIDPALSRLASCATSRAGGSKHACEKLHRVISRDHKKLDVKVSTIPLWIRYTRKRLAQSLVNYPVLRIPSWVECIFKHGGHFFLGGRTLDELPAVRQELRTFWQNYRAIDKDFPMFTEMPESKWGSLIPVAIHGDEGRGRLKNPVMVVSLQSLLPLHGKKTNMQGNSLCTRLLYAVLPAPFTKKSFHKLLSLLTDDLNSLWKDGMTVTWKGESHHFHFIVTGTKGDWPFLRSAYNLSCGFNCSDKCHRCCEPEWWNLKKMKEFPASTTNPSPFYSGDPSPLRSLPLGDASRYIRVDPAHTFAIDGVGKDFLASSIVIMVRAGHFGRGAIPLRFQNAYANFLAYCSAHGKGTSIADFGHRSFKLPANSLNQFPRGLGRGHDAGVLGAWLAEEVLQLCPASAEPQYREILEVIKVTCVANDRYWRSIYSHGMWIPRREAVQIVTDGWTFTDGYSTLAALSSRQRIYAFQVRPKLHMMGHITLDMDHQLKSGVDFVMSPTAHMTWADEDFIGKICRISRRTSPMTCAWRTIDRALGHYRRQFKINFSHSYVQG</sequence>
<gene>
    <name evidence="2" type="ORF">SCF082_LOCUS43578</name>
</gene>
<name>A0ABP0QXC0_9DINO</name>